<keyword evidence="3" id="KW-0812">Transmembrane</keyword>
<dbReference type="Pfam" id="PF12146">
    <property type="entry name" value="Hydrolase_4"/>
    <property type="match status" value="1"/>
</dbReference>
<evidence type="ECO:0000313" key="5">
    <source>
        <dbReference type="EMBL" id="MBH5335045.1"/>
    </source>
</evidence>
<reference evidence="5 6" key="1">
    <citation type="submission" date="2020-09" db="EMBL/GenBank/DDBJ databases">
        <title>Biosynthesis of the nuclear factor of activated T cells inhibitor NFAT-133 and its congeners in Streptomyces pactum.</title>
        <authorList>
            <person name="Zhou W."/>
            <person name="Posri P."/>
            <person name="Abugrain M.E."/>
            <person name="Weisberg A.J."/>
            <person name="Chang J.H."/>
            <person name="Mahmud T."/>
        </authorList>
    </citation>
    <scope>NUCLEOTIDE SEQUENCE [LARGE SCALE GENOMIC DNA]</scope>
    <source>
        <strain evidence="5 6">ATCC 27456</strain>
    </source>
</reference>
<feature type="transmembrane region" description="Helical" evidence="3">
    <location>
        <begin position="20"/>
        <end position="42"/>
    </location>
</feature>
<evidence type="ECO:0000313" key="6">
    <source>
        <dbReference type="Proteomes" id="UP000807371"/>
    </source>
</evidence>
<feature type="domain" description="Serine aminopeptidase S33" evidence="4">
    <location>
        <begin position="83"/>
        <end position="202"/>
    </location>
</feature>
<comment type="caution">
    <text evidence="5">The sequence shown here is derived from an EMBL/GenBank/DDBJ whole genome shotgun (WGS) entry which is preliminary data.</text>
</comment>
<gene>
    <name evidence="5" type="ORF">IHE55_09660</name>
</gene>
<dbReference type="Proteomes" id="UP000807371">
    <property type="component" value="Unassembled WGS sequence"/>
</dbReference>
<evidence type="ECO:0000256" key="3">
    <source>
        <dbReference type="SAM" id="Phobius"/>
    </source>
</evidence>
<accession>A0ABS0NIN3</accession>
<keyword evidence="3" id="KW-0472">Membrane</keyword>
<organism evidence="5 6">
    <name type="scientific">Streptomyces pactum</name>
    <dbReference type="NCBI Taxonomy" id="68249"/>
    <lineage>
        <taxon>Bacteria</taxon>
        <taxon>Bacillati</taxon>
        <taxon>Actinomycetota</taxon>
        <taxon>Actinomycetes</taxon>
        <taxon>Kitasatosporales</taxon>
        <taxon>Streptomycetaceae</taxon>
        <taxon>Streptomyces</taxon>
    </lineage>
</organism>
<keyword evidence="3" id="KW-1133">Transmembrane helix</keyword>
<evidence type="ECO:0000256" key="1">
    <source>
        <dbReference type="ARBA" id="ARBA00008645"/>
    </source>
</evidence>
<sequence length="316" mass="33943">MATDRKDHPAGPPARSPLASAASALAVPLAPLYGAFLSYFVFHPPRKRHHKTPADVGIATSDEVVVPVGRKRRGIHLWLCPGDPGRVVVMGHGLGLSKSASLAQAALLHRAGYTVALFDHRNHGRSLTDRGCWNVSERHTDDVVAVVRHLRGLPEYAAARVAVYGFSISTFPSLYMLRRAEECPVDALLFDSGPAVDLQPLWRNFLASGALPVPGPLRGGPGGAVLGKVFAALAVRMLRASWPPPVTGAYRDTPLLFLTGERDTIIPADGVAALAARYPRAELRVLPDTGHLLGVKTHPREYEEAVLDFLGRALKG</sequence>
<dbReference type="Gene3D" id="3.40.50.1820">
    <property type="entry name" value="alpha/beta hydrolase"/>
    <property type="match status" value="1"/>
</dbReference>
<evidence type="ECO:0000256" key="2">
    <source>
        <dbReference type="ARBA" id="ARBA00022801"/>
    </source>
</evidence>
<proteinExistence type="inferred from homology"/>
<dbReference type="RefSeq" id="WP_197988657.1">
    <property type="nucleotide sequence ID" value="NZ_JACYXC010000001.1"/>
</dbReference>
<dbReference type="PANTHER" id="PTHR22946:SF9">
    <property type="entry name" value="POLYKETIDE TRANSFERASE AF380"/>
    <property type="match status" value="1"/>
</dbReference>
<dbReference type="InterPro" id="IPR029058">
    <property type="entry name" value="AB_hydrolase_fold"/>
</dbReference>
<dbReference type="InterPro" id="IPR022742">
    <property type="entry name" value="Hydrolase_4"/>
</dbReference>
<comment type="similarity">
    <text evidence="1">Belongs to the AB hydrolase superfamily.</text>
</comment>
<name>A0ABS0NIN3_9ACTN</name>
<protein>
    <submittedName>
        <fullName evidence="5">Alpha/beta fold hydrolase</fullName>
    </submittedName>
</protein>
<keyword evidence="6" id="KW-1185">Reference proteome</keyword>
<keyword evidence="2 5" id="KW-0378">Hydrolase</keyword>
<dbReference type="EMBL" id="JACYXC010000001">
    <property type="protein sequence ID" value="MBH5335045.1"/>
    <property type="molecule type" value="Genomic_DNA"/>
</dbReference>
<dbReference type="PANTHER" id="PTHR22946">
    <property type="entry name" value="DIENELACTONE HYDROLASE DOMAIN-CONTAINING PROTEIN-RELATED"/>
    <property type="match status" value="1"/>
</dbReference>
<evidence type="ECO:0000259" key="4">
    <source>
        <dbReference type="Pfam" id="PF12146"/>
    </source>
</evidence>
<dbReference type="InterPro" id="IPR050261">
    <property type="entry name" value="FrsA_esterase"/>
</dbReference>
<dbReference type="SUPFAM" id="SSF53474">
    <property type="entry name" value="alpha/beta-Hydrolases"/>
    <property type="match status" value="1"/>
</dbReference>
<dbReference type="GO" id="GO:0016787">
    <property type="term" value="F:hydrolase activity"/>
    <property type="evidence" value="ECO:0007669"/>
    <property type="project" value="UniProtKB-KW"/>
</dbReference>